<dbReference type="Proteomes" id="UP000830768">
    <property type="component" value="Chromosome 5"/>
</dbReference>
<dbReference type="EMBL" id="CP090034">
    <property type="protein sequence ID" value="UPK95537.1"/>
    <property type="molecule type" value="Genomic_DNA"/>
</dbReference>
<gene>
    <name evidence="1" type="ORF">LCI18_006472</name>
</gene>
<accession>A0ACD3Z2V4</accession>
<keyword evidence="2" id="KW-1185">Reference proteome</keyword>
<name>A0ACD3Z2V4_FUSSC</name>
<evidence type="ECO:0000313" key="1">
    <source>
        <dbReference type="EMBL" id="UPK95537.1"/>
    </source>
</evidence>
<protein>
    <submittedName>
        <fullName evidence="1">Uncharacterized protein</fullName>
    </submittedName>
</protein>
<organism evidence="1 2">
    <name type="scientific">Fusarium solani subsp. cucurbitae</name>
    <name type="common">Neocosmosporum cucurbitae</name>
    <dbReference type="NCBI Taxonomy" id="2747967"/>
    <lineage>
        <taxon>Eukaryota</taxon>
        <taxon>Fungi</taxon>
        <taxon>Dikarya</taxon>
        <taxon>Ascomycota</taxon>
        <taxon>Pezizomycotina</taxon>
        <taxon>Sordariomycetes</taxon>
        <taxon>Hypocreomycetidae</taxon>
        <taxon>Hypocreales</taxon>
        <taxon>Nectriaceae</taxon>
        <taxon>Fusarium</taxon>
        <taxon>Fusarium solani species complex</taxon>
    </lineage>
</organism>
<sequence>MSVAIAGSGDLAKCIVEEFPKAGLSVVVLTRTYKPHLTREGVQQFITDYSDTSLDEALVGCKALISTIVDTSQAYVDIHLKLLAACQRSVLCKRFIPSEFAGNVRDYPDQPAYFRNINEHVRQALGQQREVEWTIVCLGFFADYVVPAQNRYIRNMREGALIDFSNREFLIPGSLQDSVDITLARDVVKALATLMNGPEWEPYTFLSGQRVTWQEIIDVIRERHTKFTVRVQTLNQIIDTFRHGGSDEEIVFAQLQLYPASGAAKCPEQEVREQRQKYFTNVHFHTLKEIWDQVDRNPTVIL</sequence>
<reference evidence="1" key="1">
    <citation type="submission" date="2021-11" db="EMBL/GenBank/DDBJ databases">
        <title>Fusarium solani-melongenae Genome sequencing and assembly.</title>
        <authorList>
            <person name="Xie S."/>
            <person name="Huang L."/>
            <person name="Zhang X."/>
        </authorList>
    </citation>
    <scope>NUCLEOTIDE SEQUENCE</scope>
    <source>
        <strain evidence="1">CRI 24-3</strain>
    </source>
</reference>
<evidence type="ECO:0000313" key="2">
    <source>
        <dbReference type="Proteomes" id="UP000830768"/>
    </source>
</evidence>
<proteinExistence type="predicted"/>